<evidence type="ECO:0000256" key="1">
    <source>
        <dbReference type="ARBA" id="ARBA00023136"/>
    </source>
</evidence>
<dbReference type="KEGG" id="vde:111251768"/>
<dbReference type="Pfam" id="PF05648">
    <property type="entry name" value="PEX11"/>
    <property type="match status" value="1"/>
</dbReference>
<dbReference type="AlphaFoldDB" id="A0A7M7KBK9"/>
<dbReference type="RefSeq" id="XP_022664530.1">
    <property type="nucleotide sequence ID" value="XM_022808795.1"/>
</dbReference>
<dbReference type="PANTHER" id="PTHR20990">
    <property type="entry name" value="PEROXISOMAL BIOGENESIS FACTOR 11"/>
    <property type="match status" value="1"/>
</dbReference>
<accession>A0A7M7KBK9</accession>
<dbReference type="Proteomes" id="UP000594260">
    <property type="component" value="Unplaced"/>
</dbReference>
<keyword evidence="5" id="KW-1185">Reference proteome</keyword>
<proteinExistence type="predicted"/>
<dbReference type="GeneID" id="111251768"/>
<dbReference type="GO" id="GO:0016559">
    <property type="term" value="P:peroxisome fission"/>
    <property type="evidence" value="ECO:0007669"/>
    <property type="project" value="InterPro"/>
</dbReference>
<dbReference type="EnsemblMetazoa" id="XM_022808767">
    <property type="protein sequence ID" value="XP_022664502"/>
    <property type="gene ID" value="LOC111251768"/>
</dbReference>
<dbReference type="RefSeq" id="XP_022664494.1">
    <property type="nucleotide sequence ID" value="XM_022808759.1"/>
</dbReference>
<comment type="subcellular location">
    <subcellularLocation>
        <location evidence="3">Peroxisome membrane</location>
    </subcellularLocation>
</comment>
<dbReference type="EnsemblMetazoa" id="XM_022808751">
    <property type="protein sequence ID" value="XP_022664486"/>
    <property type="gene ID" value="LOC111251768"/>
</dbReference>
<dbReference type="RefSeq" id="XP_022664486.1">
    <property type="nucleotide sequence ID" value="XM_022808751.1"/>
</dbReference>
<dbReference type="RefSeq" id="XP_022664510.1">
    <property type="nucleotide sequence ID" value="XM_022808775.1"/>
</dbReference>
<dbReference type="InParanoid" id="A0A7M7KBK9"/>
<keyword evidence="2" id="KW-0576">Peroxisome</keyword>
<keyword evidence="1" id="KW-0472">Membrane</keyword>
<dbReference type="EnsemblMetazoa" id="XM_022808795">
    <property type="protein sequence ID" value="XP_022664530"/>
    <property type="gene ID" value="LOC111251768"/>
</dbReference>
<evidence type="ECO:0008006" key="6">
    <source>
        <dbReference type="Google" id="ProtNLM"/>
    </source>
</evidence>
<dbReference type="InterPro" id="IPR008733">
    <property type="entry name" value="PEX11"/>
</dbReference>
<dbReference type="PANTHER" id="PTHR20990:SF1">
    <property type="entry name" value="PEROXISOMAL MEMBRANE PROTEIN 11C"/>
    <property type="match status" value="1"/>
</dbReference>
<organism evidence="4 5">
    <name type="scientific">Varroa destructor</name>
    <name type="common">Honeybee mite</name>
    <dbReference type="NCBI Taxonomy" id="109461"/>
    <lineage>
        <taxon>Eukaryota</taxon>
        <taxon>Metazoa</taxon>
        <taxon>Ecdysozoa</taxon>
        <taxon>Arthropoda</taxon>
        <taxon>Chelicerata</taxon>
        <taxon>Arachnida</taxon>
        <taxon>Acari</taxon>
        <taxon>Parasitiformes</taxon>
        <taxon>Mesostigmata</taxon>
        <taxon>Gamasina</taxon>
        <taxon>Dermanyssoidea</taxon>
        <taxon>Varroidae</taxon>
        <taxon>Varroa</taxon>
    </lineage>
</organism>
<dbReference type="InterPro" id="IPR026510">
    <property type="entry name" value="PEX11C_met"/>
</dbReference>
<dbReference type="EnsemblMetazoa" id="XM_022808775">
    <property type="protein sequence ID" value="XP_022664510"/>
    <property type="gene ID" value="LOC111251768"/>
</dbReference>
<dbReference type="RefSeq" id="XP_022664502.1">
    <property type="nucleotide sequence ID" value="XM_022808767.1"/>
</dbReference>
<dbReference type="GO" id="GO:0005778">
    <property type="term" value="C:peroxisomal membrane"/>
    <property type="evidence" value="ECO:0007669"/>
    <property type="project" value="UniProtKB-SubCell"/>
</dbReference>
<evidence type="ECO:0000313" key="4">
    <source>
        <dbReference type="EnsemblMetazoa" id="XP_022664502"/>
    </source>
</evidence>
<protein>
    <recommendedName>
        <fullName evidence="6">Peroxisomal membrane protein 11C</fullName>
    </recommendedName>
</protein>
<dbReference type="OMA" id="PIEKICW"/>
<name>A0A7M7KBK9_VARDE</name>
<dbReference type="EnsemblMetazoa" id="XM_022808785">
    <property type="protein sequence ID" value="XP_022664520"/>
    <property type="gene ID" value="LOC111251768"/>
</dbReference>
<dbReference type="OrthoDB" id="10005898at2759"/>
<dbReference type="FunCoup" id="A0A7M7KBK9">
    <property type="interactions" value="225"/>
</dbReference>
<dbReference type="RefSeq" id="XP_022664520.1">
    <property type="nucleotide sequence ID" value="XM_022808785.1"/>
</dbReference>
<reference evidence="4" key="1">
    <citation type="submission" date="2021-01" db="UniProtKB">
        <authorList>
            <consortium name="EnsemblMetazoa"/>
        </authorList>
    </citation>
    <scope>IDENTIFICATION</scope>
</reference>
<evidence type="ECO:0000313" key="5">
    <source>
        <dbReference type="Proteomes" id="UP000594260"/>
    </source>
</evidence>
<dbReference type="EnsemblMetazoa" id="XM_022808759">
    <property type="protein sequence ID" value="XP_022664494"/>
    <property type="gene ID" value="LOC111251768"/>
</dbReference>
<evidence type="ECO:0000256" key="2">
    <source>
        <dbReference type="ARBA" id="ARBA00023140"/>
    </source>
</evidence>
<sequence length="215" mass="24500">MCDTLLASYQGRDGLIKTIGYTCMLAGGLTEGGIQRRFQTMSREMSQCRVVLRMLDDWPMLKYSMQYGLGKSEEDQLLRFVSIVKNIADQVFFLVEHMAWLSDKRVIRFRDTNRLWTTSKFLWAFSLYCGCIKAIRSLKKLGQQQDALRNETTEIRRAKAQHVVALLISSLNLINAISWLPKGVLWAGKLKTWHNGAIGLAASFLSLVQLLTSMN</sequence>
<evidence type="ECO:0000256" key="3">
    <source>
        <dbReference type="ARBA" id="ARBA00046271"/>
    </source>
</evidence>